<evidence type="ECO:0000256" key="6">
    <source>
        <dbReference type="ARBA" id="ARBA00023163"/>
    </source>
</evidence>
<feature type="compositionally biased region" description="Gly residues" evidence="11">
    <location>
        <begin position="12"/>
        <end position="21"/>
    </location>
</feature>
<dbReference type="GO" id="GO:0099402">
    <property type="term" value="P:plant organ development"/>
    <property type="evidence" value="ECO:0007669"/>
    <property type="project" value="InterPro"/>
</dbReference>
<evidence type="ECO:0000256" key="2">
    <source>
        <dbReference type="ARBA" id="ARBA00022473"/>
    </source>
</evidence>
<evidence type="ECO:0000256" key="9">
    <source>
        <dbReference type="PROSITE-ProRule" id="PRU00108"/>
    </source>
</evidence>
<dbReference type="CDD" id="cd00086">
    <property type="entry name" value="homeodomain"/>
    <property type="match status" value="1"/>
</dbReference>
<feature type="domain" description="Homeobox" evidence="12">
    <location>
        <begin position="28"/>
        <end position="94"/>
    </location>
</feature>
<organism evidence="13">
    <name type="scientific">Nymphaea jamesoniana</name>
    <dbReference type="NCBI Taxonomy" id="349246"/>
    <lineage>
        <taxon>Eukaryota</taxon>
        <taxon>Viridiplantae</taxon>
        <taxon>Streptophyta</taxon>
        <taxon>Embryophyta</taxon>
        <taxon>Tracheophyta</taxon>
        <taxon>Spermatophyta</taxon>
        <taxon>Magnoliopsida</taxon>
        <taxon>Nymphaeales</taxon>
        <taxon>Nymphaeaceae</taxon>
        <taxon>Nymphaea</taxon>
    </lineage>
</organism>
<dbReference type="GO" id="GO:0003677">
    <property type="term" value="F:DNA binding"/>
    <property type="evidence" value="ECO:0007669"/>
    <property type="project" value="UniProtKB-UniRule"/>
</dbReference>
<dbReference type="EMBL" id="FM882234">
    <property type="protein sequence ID" value="CAT03215.1"/>
    <property type="molecule type" value="mRNA"/>
</dbReference>
<dbReference type="PANTHER" id="PTHR45940:SF2">
    <property type="entry name" value="WUSCHEL-RELATED HOMEOBOX 1"/>
    <property type="match status" value="1"/>
</dbReference>
<protein>
    <submittedName>
        <fullName evidence="13">Putative wuschel homeobox protein</fullName>
    </submittedName>
</protein>
<dbReference type="InterPro" id="IPR009057">
    <property type="entry name" value="Homeodomain-like_sf"/>
</dbReference>
<dbReference type="Pfam" id="PF00046">
    <property type="entry name" value="Homeodomain"/>
    <property type="match status" value="1"/>
</dbReference>
<dbReference type="GO" id="GO:0005634">
    <property type="term" value="C:nucleus"/>
    <property type="evidence" value="ECO:0007669"/>
    <property type="project" value="UniProtKB-SubCell"/>
</dbReference>
<reference evidence="13" key="1">
    <citation type="submission" date="2008-12" db="EMBL/GenBank/DDBJ databases">
        <title>Discrete shoot and root stem cell maintaining functions are an evolutionary innovation of angiosperms.</title>
        <authorList>
            <person name="Nardmann J."/>
            <person name="Reisewitz P."/>
            <person name="Werr W."/>
        </authorList>
    </citation>
    <scope>NUCLEOTIDE SEQUENCE</scope>
    <source>
        <tissue evidence="13">Whole seedling</tissue>
    </source>
</reference>
<accession>C3W8A4</accession>
<dbReference type="InterPro" id="IPR001356">
    <property type="entry name" value="HD"/>
</dbReference>
<dbReference type="PANTHER" id="PTHR45940">
    <property type="entry name" value="WUSCHEL-RELATED HOMEOBOX 1-RELATED"/>
    <property type="match status" value="1"/>
</dbReference>
<evidence type="ECO:0000256" key="1">
    <source>
        <dbReference type="ARBA" id="ARBA00004123"/>
    </source>
</evidence>
<evidence type="ECO:0000256" key="10">
    <source>
        <dbReference type="RuleBase" id="RU000682"/>
    </source>
</evidence>
<gene>
    <name evidence="13" type="primary">wus</name>
</gene>
<keyword evidence="7 9" id="KW-0539">Nucleus</keyword>
<keyword evidence="4 9" id="KW-0238">DNA-binding</keyword>
<keyword evidence="3" id="KW-0805">Transcription regulation</keyword>
<evidence type="ECO:0000256" key="5">
    <source>
        <dbReference type="ARBA" id="ARBA00023155"/>
    </source>
</evidence>
<feature type="compositionally biased region" description="Polar residues" evidence="11">
    <location>
        <begin position="1"/>
        <end position="11"/>
    </location>
</feature>
<evidence type="ECO:0000256" key="3">
    <source>
        <dbReference type="ARBA" id="ARBA00023015"/>
    </source>
</evidence>
<dbReference type="GO" id="GO:0003700">
    <property type="term" value="F:DNA-binding transcription factor activity"/>
    <property type="evidence" value="ECO:0007669"/>
    <property type="project" value="InterPro"/>
</dbReference>
<dbReference type="InterPro" id="IPR044555">
    <property type="entry name" value="WUSCHEL-like"/>
</dbReference>
<keyword evidence="2" id="KW-0217">Developmental protein</keyword>
<comment type="subcellular location">
    <subcellularLocation>
        <location evidence="1 9 10">Nucleus</location>
    </subcellularLocation>
</comment>
<keyword evidence="5 9" id="KW-0371">Homeobox</keyword>
<comment type="similarity">
    <text evidence="8">Belongs to the WUS homeobox family.</text>
</comment>
<evidence type="ECO:0000256" key="4">
    <source>
        <dbReference type="ARBA" id="ARBA00023125"/>
    </source>
</evidence>
<dbReference type="Gene3D" id="1.10.10.60">
    <property type="entry name" value="Homeodomain-like"/>
    <property type="match status" value="1"/>
</dbReference>
<feature type="region of interest" description="Disordered" evidence="11">
    <location>
        <begin position="1"/>
        <end position="24"/>
    </location>
</feature>
<sequence>MESQKQIQQEDGNGGGAGGGSNKSSFLCRQSSTRWIPTAEQIRILRELYYNNGVRSPSAEQIQKISARLRQYGKIEGKNVFYWFQNHKARERQKKRLSADAAVQQRCAAVGWSSCADDFSPKFTSSSTALLHTSAPGISSCGASIVCGGHMAGVSSALVERGSCRERYWEGGFCSGSTGGMSAEPYGCFGQHDQGETHGPDGDIETLQLFPLRGGEDSENGSDKPEADEFYPPWYFGDAGGDQAASLELTLSSFPAADGFVRGSGSAGIGGFCPGT</sequence>
<dbReference type="PROSITE" id="PS50071">
    <property type="entry name" value="HOMEOBOX_2"/>
    <property type="match status" value="1"/>
</dbReference>
<evidence type="ECO:0000313" key="13">
    <source>
        <dbReference type="EMBL" id="CAT03215.1"/>
    </source>
</evidence>
<evidence type="ECO:0000259" key="12">
    <source>
        <dbReference type="PROSITE" id="PS50071"/>
    </source>
</evidence>
<keyword evidence="6" id="KW-0804">Transcription</keyword>
<dbReference type="SMART" id="SM00389">
    <property type="entry name" value="HOX"/>
    <property type="match status" value="1"/>
</dbReference>
<name>C3W8A4_9MAGN</name>
<evidence type="ECO:0000256" key="7">
    <source>
        <dbReference type="ARBA" id="ARBA00023242"/>
    </source>
</evidence>
<proteinExistence type="evidence at transcript level"/>
<feature type="DNA-binding region" description="Homeobox" evidence="9">
    <location>
        <begin position="30"/>
        <end position="95"/>
    </location>
</feature>
<evidence type="ECO:0000256" key="8">
    <source>
        <dbReference type="ARBA" id="ARBA00024040"/>
    </source>
</evidence>
<evidence type="ECO:0000256" key="11">
    <source>
        <dbReference type="SAM" id="MobiDB-lite"/>
    </source>
</evidence>
<dbReference type="SUPFAM" id="SSF46689">
    <property type="entry name" value="Homeodomain-like"/>
    <property type="match status" value="1"/>
</dbReference>
<dbReference type="AlphaFoldDB" id="C3W8A4"/>